<dbReference type="Gene3D" id="3.10.110.10">
    <property type="entry name" value="Ubiquitin Conjugating Enzyme"/>
    <property type="match status" value="1"/>
</dbReference>
<evidence type="ECO:0000259" key="2">
    <source>
        <dbReference type="PROSITE" id="PS50127"/>
    </source>
</evidence>
<sequence>MDSNAAMTQTLLRKRLLQDIAELQRKPYPGIWLHIEDENALEQACLVLTPTDQQPIHLTIIFGARFPLSPPSITIQSHVEHPNVYGDYICASILNTREGYTSAYTLKGICIQILNFFGSATIDQMDGEGTINLKDFSAQMEQLRAERRGPRGHTPSYVCQKCGFGAARKQQQTMQGQDHPMIEDDGEQPVSAPPVQAGTGLVILPAELLFLICEHLGEEELVLAARAWNGLESIVRRVIRTRELQCFTLREGFKVTTLGIGVHVELKMLESEFELVSQLAFSSLGVRQSIHGLRFEHWMPLPLFENHWNRVKHSINSSLNNIAAHASIKGPPVTVIYAFMNDIVVRLSQEVNNLESGNGSVRSGINFDPRSTLNAVSERAIESYFHLFHLLLCLATEQPSIVQDANQKIKNFLDGKTDKQSVPNLGHLLVMVLVADVQVTEELTKAIVKETITRNVVWMLDSRGANMPELSFMETDAISEYRLQKTFEAGRTSYRLLMIAHLMKGAVSTMTTTPSGQRKTLKQLSKEMFDRHGEPPSGAASHLADAVRRIQSVGAFPDLLANLGLTSTSASLFTNFLRQSLYDSVDKGYSQWALKQSQAQGLRLKKEPQVGAAGFQPDHFGQRGFTFFPQRGGGGMR</sequence>
<gene>
    <name evidence="3" type="ORF">LTR09_004900</name>
</gene>
<dbReference type="InterPro" id="IPR050113">
    <property type="entry name" value="Ub_conjugating_enzyme"/>
</dbReference>
<organism evidence="3 4">
    <name type="scientific">Extremus antarcticus</name>
    <dbReference type="NCBI Taxonomy" id="702011"/>
    <lineage>
        <taxon>Eukaryota</taxon>
        <taxon>Fungi</taxon>
        <taxon>Dikarya</taxon>
        <taxon>Ascomycota</taxon>
        <taxon>Pezizomycotina</taxon>
        <taxon>Dothideomycetes</taxon>
        <taxon>Dothideomycetidae</taxon>
        <taxon>Mycosphaerellales</taxon>
        <taxon>Extremaceae</taxon>
        <taxon>Extremus</taxon>
    </lineage>
</organism>
<dbReference type="InterPro" id="IPR000608">
    <property type="entry name" value="UBC"/>
</dbReference>
<dbReference type="EMBL" id="JAWDJX010000013">
    <property type="protein sequence ID" value="KAK3054122.1"/>
    <property type="molecule type" value="Genomic_DNA"/>
</dbReference>
<evidence type="ECO:0000313" key="4">
    <source>
        <dbReference type="Proteomes" id="UP001271007"/>
    </source>
</evidence>
<proteinExistence type="predicted"/>
<name>A0AAJ0DHG0_9PEZI</name>
<dbReference type="SMART" id="SM00212">
    <property type="entry name" value="UBCc"/>
    <property type="match status" value="1"/>
</dbReference>
<dbReference type="AlphaFoldDB" id="A0AAJ0DHG0"/>
<dbReference type="Proteomes" id="UP001271007">
    <property type="component" value="Unassembled WGS sequence"/>
</dbReference>
<feature type="domain" description="UBC core" evidence="2">
    <location>
        <begin position="11"/>
        <end position="163"/>
    </location>
</feature>
<comment type="caution">
    <text evidence="3">The sequence shown here is derived from an EMBL/GenBank/DDBJ whole genome shotgun (WGS) entry which is preliminary data.</text>
</comment>
<dbReference type="PANTHER" id="PTHR24067">
    <property type="entry name" value="UBIQUITIN-CONJUGATING ENZYME E2"/>
    <property type="match status" value="1"/>
</dbReference>
<dbReference type="Pfam" id="PF00179">
    <property type="entry name" value="UQ_con"/>
    <property type="match status" value="1"/>
</dbReference>
<reference evidence="3" key="1">
    <citation type="submission" date="2023-04" db="EMBL/GenBank/DDBJ databases">
        <title>Black Yeasts Isolated from many extreme environments.</title>
        <authorList>
            <person name="Coleine C."/>
            <person name="Stajich J.E."/>
            <person name="Selbmann L."/>
        </authorList>
    </citation>
    <scope>NUCLEOTIDE SEQUENCE</scope>
    <source>
        <strain evidence="3">CCFEE 5312</strain>
    </source>
</reference>
<keyword evidence="4" id="KW-1185">Reference proteome</keyword>
<keyword evidence="1" id="KW-0833">Ubl conjugation pathway</keyword>
<accession>A0AAJ0DHG0</accession>
<dbReference type="PROSITE" id="PS50127">
    <property type="entry name" value="UBC_2"/>
    <property type="match status" value="1"/>
</dbReference>
<protein>
    <recommendedName>
        <fullName evidence="2">UBC core domain-containing protein</fullName>
    </recommendedName>
</protein>
<dbReference type="InterPro" id="IPR016135">
    <property type="entry name" value="UBQ-conjugating_enzyme/RWD"/>
</dbReference>
<evidence type="ECO:0000313" key="3">
    <source>
        <dbReference type="EMBL" id="KAK3054122.1"/>
    </source>
</evidence>
<evidence type="ECO:0000256" key="1">
    <source>
        <dbReference type="ARBA" id="ARBA00022786"/>
    </source>
</evidence>
<dbReference type="SUPFAM" id="SSF54495">
    <property type="entry name" value="UBC-like"/>
    <property type="match status" value="1"/>
</dbReference>